<dbReference type="AlphaFoldDB" id="G3H1X9"/>
<dbReference type="InParanoid" id="G3H1X9"/>
<dbReference type="EMBL" id="JH000110">
    <property type="protein sequence ID" value="EGW01149.1"/>
    <property type="molecule type" value="Genomic_DNA"/>
</dbReference>
<sequence length="121" mass="13253">MRLLPTAACSRAGIDSLRFHFQKQTGRLVQGLKRLLSGGTEPELAVLRSGVSMGSSSETQEERGCLSFQHWAWHYPRQDLRPGYLTSASLLLPLSGNWTRLLMSLQASSPSLLALATDLGI</sequence>
<gene>
    <name evidence="1" type="ORF">I79_004171</name>
</gene>
<evidence type="ECO:0000313" key="1">
    <source>
        <dbReference type="EMBL" id="EGW01149.1"/>
    </source>
</evidence>
<proteinExistence type="predicted"/>
<dbReference type="Proteomes" id="UP000001075">
    <property type="component" value="Unassembled WGS sequence"/>
</dbReference>
<evidence type="ECO:0000313" key="2">
    <source>
        <dbReference type="Proteomes" id="UP000001075"/>
    </source>
</evidence>
<protein>
    <submittedName>
        <fullName evidence="1">Uncharacterized protein</fullName>
    </submittedName>
</protein>
<reference evidence="2" key="1">
    <citation type="journal article" date="2011" name="Nat. Biotechnol.">
        <title>The genomic sequence of the Chinese hamster ovary (CHO)-K1 cell line.</title>
        <authorList>
            <person name="Xu X."/>
            <person name="Nagarajan H."/>
            <person name="Lewis N.E."/>
            <person name="Pan S."/>
            <person name="Cai Z."/>
            <person name="Liu X."/>
            <person name="Chen W."/>
            <person name="Xie M."/>
            <person name="Wang W."/>
            <person name="Hammond S."/>
            <person name="Andersen M.R."/>
            <person name="Neff N."/>
            <person name="Passarelli B."/>
            <person name="Koh W."/>
            <person name="Fan H.C."/>
            <person name="Wang J."/>
            <person name="Gui Y."/>
            <person name="Lee K.H."/>
            <person name="Betenbaugh M.J."/>
            <person name="Quake S.R."/>
            <person name="Famili I."/>
            <person name="Palsson B.O."/>
            <person name="Wang J."/>
        </authorList>
    </citation>
    <scope>NUCLEOTIDE SEQUENCE [LARGE SCALE GENOMIC DNA]</scope>
    <source>
        <strain evidence="2">CHO K1 cell line</strain>
    </source>
</reference>
<accession>G3H1X9</accession>
<name>G3H1X9_CRIGR</name>
<organism evidence="1 2">
    <name type="scientific">Cricetulus griseus</name>
    <name type="common">Chinese hamster</name>
    <name type="synonym">Cricetulus barabensis griseus</name>
    <dbReference type="NCBI Taxonomy" id="10029"/>
    <lineage>
        <taxon>Eukaryota</taxon>
        <taxon>Metazoa</taxon>
        <taxon>Chordata</taxon>
        <taxon>Craniata</taxon>
        <taxon>Vertebrata</taxon>
        <taxon>Euteleostomi</taxon>
        <taxon>Mammalia</taxon>
        <taxon>Eutheria</taxon>
        <taxon>Euarchontoglires</taxon>
        <taxon>Glires</taxon>
        <taxon>Rodentia</taxon>
        <taxon>Myomorpha</taxon>
        <taxon>Muroidea</taxon>
        <taxon>Cricetidae</taxon>
        <taxon>Cricetinae</taxon>
        <taxon>Cricetulus</taxon>
    </lineage>
</organism>